<dbReference type="STRING" id="50990.A0A4Y7PKS3"/>
<accession>A0A4Y7PKS3</accession>
<dbReference type="Proteomes" id="UP000294933">
    <property type="component" value="Unassembled WGS sequence"/>
</dbReference>
<dbReference type="OrthoDB" id="122279at2759"/>
<feature type="domain" description="Protein kinase" evidence="1">
    <location>
        <begin position="26"/>
        <end position="285"/>
    </location>
</feature>
<dbReference type="PROSITE" id="PS00108">
    <property type="entry name" value="PROTEIN_KINASE_ST"/>
    <property type="match status" value="1"/>
</dbReference>
<dbReference type="SUPFAM" id="SSF56112">
    <property type="entry name" value="Protein kinase-like (PK-like)"/>
    <property type="match status" value="1"/>
</dbReference>
<protein>
    <submittedName>
        <fullName evidence="2">Kinase-like protein</fullName>
    </submittedName>
</protein>
<dbReference type="AlphaFoldDB" id="A0A4Y7PKS3"/>
<dbReference type="InterPro" id="IPR000719">
    <property type="entry name" value="Prot_kinase_dom"/>
</dbReference>
<dbReference type="Gene3D" id="1.10.510.10">
    <property type="entry name" value="Transferase(Phosphotransferase) domain 1"/>
    <property type="match status" value="1"/>
</dbReference>
<dbReference type="PANTHER" id="PTHR44329">
    <property type="entry name" value="SERINE/THREONINE-PROTEIN KINASE TNNI3K-RELATED"/>
    <property type="match status" value="1"/>
</dbReference>
<dbReference type="PROSITE" id="PS50011">
    <property type="entry name" value="PROTEIN_KINASE_DOM"/>
    <property type="match status" value="1"/>
</dbReference>
<feature type="non-terminal residue" evidence="2">
    <location>
        <position position="285"/>
    </location>
</feature>
<dbReference type="PANTHER" id="PTHR44329:SF214">
    <property type="entry name" value="PROTEIN KINASE DOMAIN-CONTAINING PROTEIN"/>
    <property type="match status" value="1"/>
</dbReference>
<proteinExistence type="predicted"/>
<sequence>LVQALARFAKISGTYPDSLALEDIELTGTHPEAGGGFADIWKGKLGNQFRCRRRNPRLIFMQDFSHEAVVWRQLRHRNILPFYGVFKGDDTFDRLCLVSPWMEAGNIVDFVNSHRDCNRILLLSDVVEGLLYLHSFEPPVVHGDLKGANILVTHSGTACLGDFGLTRFRDSQENISQSTTGNANGTSRWMAPELLVSDVSGRNIHVNRGSDMYSFGCVCLEVFTGKVPFSEIVREAVVVMTIVQRKIPERPRNDCVQHGLDDAMWEMITRCWNGEPEQRSTIFEV</sequence>
<keyword evidence="2" id="KW-0418">Kinase</keyword>
<dbReference type="InterPro" id="IPR011009">
    <property type="entry name" value="Kinase-like_dom_sf"/>
</dbReference>
<keyword evidence="3" id="KW-1185">Reference proteome</keyword>
<keyword evidence="2" id="KW-0808">Transferase</keyword>
<name>A0A4Y7PKS3_9AGAM</name>
<evidence type="ECO:0000313" key="3">
    <source>
        <dbReference type="Proteomes" id="UP000294933"/>
    </source>
</evidence>
<reference evidence="2 3" key="1">
    <citation type="submission" date="2018-06" db="EMBL/GenBank/DDBJ databases">
        <title>A transcriptomic atlas of mushroom development highlights an independent origin of complex multicellularity.</title>
        <authorList>
            <consortium name="DOE Joint Genome Institute"/>
            <person name="Krizsan K."/>
            <person name="Almasi E."/>
            <person name="Merenyi Z."/>
            <person name="Sahu N."/>
            <person name="Viragh M."/>
            <person name="Koszo T."/>
            <person name="Mondo S."/>
            <person name="Kiss B."/>
            <person name="Balint B."/>
            <person name="Kues U."/>
            <person name="Barry K."/>
            <person name="Hegedus J.C."/>
            <person name="Henrissat B."/>
            <person name="Johnson J."/>
            <person name="Lipzen A."/>
            <person name="Ohm R."/>
            <person name="Nagy I."/>
            <person name="Pangilinan J."/>
            <person name="Yan J."/>
            <person name="Xiong Y."/>
            <person name="Grigoriev I.V."/>
            <person name="Hibbett D.S."/>
            <person name="Nagy L.G."/>
        </authorList>
    </citation>
    <scope>NUCLEOTIDE SEQUENCE [LARGE SCALE GENOMIC DNA]</scope>
    <source>
        <strain evidence="2 3">SZMC22713</strain>
    </source>
</reference>
<gene>
    <name evidence="2" type="ORF">BD410DRAFT_678931</name>
</gene>
<dbReference type="GO" id="GO:0005524">
    <property type="term" value="F:ATP binding"/>
    <property type="evidence" value="ECO:0007669"/>
    <property type="project" value="InterPro"/>
</dbReference>
<dbReference type="EMBL" id="ML170270">
    <property type="protein sequence ID" value="TDL15591.1"/>
    <property type="molecule type" value="Genomic_DNA"/>
</dbReference>
<dbReference type="InterPro" id="IPR008271">
    <property type="entry name" value="Ser/Thr_kinase_AS"/>
</dbReference>
<dbReference type="InterPro" id="IPR051681">
    <property type="entry name" value="Ser/Thr_Kinases-Pseudokinases"/>
</dbReference>
<organism evidence="2 3">
    <name type="scientific">Rickenella mellea</name>
    <dbReference type="NCBI Taxonomy" id="50990"/>
    <lineage>
        <taxon>Eukaryota</taxon>
        <taxon>Fungi</taxon>
        <taxon>Dikarya</taxon>
        <taxon>Basidiomycota</taxon>
        <taxon>Agaricomycotina</taxon>
        <taxon>Agaricomycetes</taxon>
        <taxon>Hymenochaetales</taxon>
        <taxon>Rickenellaceae</taxon>
        <taxon>Rickenella</taxon>
    </lineage>
</organism>
<dbReference type="Pfam" id="PF07714">
    <property type="entry name" value="PK_Tyr_Ser-Thr"/>
    <property type="match status" value="1"/>
</dbReference>
<evidence type="ECO:0000259" key="1">
    <source>
        <dbReference type="PROSITE" id="PS50011"/>
    </source>
</evidence>
<dbReference type="SMART" id="SM00220">
    <property type="entry name" value="S_TKc"/>
    <property type="match status" value="1"/>
</dbReference>
<feature type="non-terminal residue" evidence="2">
    <location>
        <position position="1"/>
    </location>
</feature>
<dbReference type="InterPro" id="IPR001245">
    <property type="entry name" value="Ser-Thr/Tyr_kinase_cat_dom"/>
</dbReference>
<evidence type="ECO:0000313" key="2">
    <source>
        <dbReference type="EMBL" id="TDL15591.1"/>
    </source>
</evidence>
<dbReference type="GO" id="GO:0004674">
    <property type="term" value="F:protein serine/threonine kinase activity"/>
    <property type="evidence" value="ECO:0007669"/>
    <property type="project" value="TreeGrafter"/>
</dbReference>
<dbReference type="VEuPathDB" id="FungiDB:BD410DRAFT_678931"/>